<accession>A0A139L9M7</accession>
<comment type="caution">
    <text evidence="1">The sequence shown here is derived from an EMBL/GenBank/DDBJ whole genome shotgun (WGS) entry which is preliminary data.</text>
</comment>
<organism evidence="1">
    <name type="scientific">Bacteroides intestinalis</name>
    <dbReference type="NCBI Taxonomy" id="329854"/>
    <lineage>
        <taxon>Bacteria</taxon>
        <taxon>Pseudomonadati</taxon>
        <taxon>Bacteroidota</taxon>
        <taxon>Bacteroidia</taxon>
        <taxon>Bacteroidales</taxon>
        <taxon>Bacteroidaceae</taxon>
        <taxon>Bacteroides</taxon>
    </lineage>
</organism>
<evidence type="ECO:0000313" key="1">
    <source>
        <dbReference type="EMBL" id="KXT48131.1"/>
    </source>
</evidence>
<sequence length="89" mass="10315">MDTKNKSIMNTLELEAYKAALAREVLNINNQEVLDTIKDIIQRSGNLTNAPYQIGVKEARKQLQDSEKRFDEGEYVSEEEMEEFYNALQ</sequence>
<evidence type="ECO:0000313" key="2">
    <source>
        <dbReference type="Proteomes" id="UP000070319"/>
    </source>
</evidence>
<protein>
    <submittedName>
        <fullName evidence="1">Uncharacterized protein</fullName>
    </submittedName>
</protein>
<dbReference type="EMBL" id="LTDF01000103">
    <property type="protein sequence ID" value="KXT48131.1"/>
    <property type="molecule type" value="Genomic_DNA"/>
</dbReference>
<proteinExistence type="predicted"/>
<gene>
    <name evidence="1" type="ORF">HMPREF2531_02970</name>
</gene>
<dbReference type="PATRIC" id="fig|329854.7.peg.3026"/>
<name>A0A139L9M7_9BACE</name>
<dbReference type="Proteomes" id="UP000070319">
    <property type="component" value="Unassembled WGS sequence"/>
</dbReference>
<reference evidence="1 2" key="1">
    <citation type="submission" date="2016-02" db="EMBL/GenBank/DDBJ databases">
        <authorList>
            <person name="Wen L."/>
            <person name="He K."/>
            <person name="Yang H."/>
        </authorList>
    </citation>
    <scope>NUCLEOTIDE SEQUENCE [LARGE SCALE GENOMIC DNA]</scope>
    <source>
        <strain evidence="1 2">KLE1704</strain>
    </source>
</reference>
<dbReference type="AlphaFoldDB" id="A0A139L9M7"/>